<accession>A0A1Y5ILD6</accession>
<organism evidence="3">
    <name type="scientific">Ostreococcus tauri</name>
    <name type="common">Marine green alga</name>
    <dbReference type="NCBI Taxonomy" id="70448"/>
    <lineage>
        <taxon>Eukaryota</taxon>
        <taxon>Viridiplantae</taxon>
        <taxon>Chlorophyta</taxon>
        <taxon>Mamiellophyceae</taxon>
        <taxon>Mamiellales</taxon>
        <taxon>Bathycoccaceae</taxon>
        <taxon>Ostreococcus</taxon>
    </lineage>
</organism>
<proteinExistence type="predicted"/>
<dbReference type="AlphaFoldDB" id="A0A1Y5ILD6"/>
<evidence type="ECO:0000259" key="2">
    <source>
        <dbReference type="PROSITE" id="PS50006"/>
    </source>
</evidence>
<evidence type="ECO:0000256" key="1">
    <source>
        <dbReference type="SAM" id="MobiDB-lite"/>
    </source>
</evidence>
<feature type="region of interest" description="Disordered" evidence="1">
    <location>
        <begin position="441"/>
        <end position="462"/>
    </location>
</feature>
<dbReference type="InterPro" id="IPR008984">
    <property type="entry name" value="SMAD_FHA_dom_sf"/>
</dbReference>
<dbReference type="PROSITE" id="PS50006">
    <property type="entry name" value="FHA_DOMAIN"/>
    <property type="match status" value="1"/>
</dbReference>
<evidence type="ECO:0000313" key="3">
    <source>
        <dbReference type="EMBL" id="OUS47892.1"/>
    </source>
</evidence>
<dbReference type="Proteomes" id="UP000195557">
    <property type="component" value="Unassembled WGS sequence"/>
</dbReference>
<protein>
    <recommendedName>
        <fullName evidence="2">FHA domain-containing protein</fullName>
    </recommendedName>
</protein>
<gene>
    <name evidence="3" type="ORF">BE221DRAFT_70013</name>
</gene>
<feature type="domain" description="FHA" evidence="2">
    <location>
        <begin position="97"/>
        <end position="153"/>
    </location>
</feature>
<dbReference type="SMART" id="SM00240">
    <property type="entry name" value="FHA"/>
    <property type="match status" value="1"/>
</dbReference>
<dbReference type="InterPro" id="IPR000253">
    <property type="entry name" value="FHA_dom"/>
</dbReference>
<dbReference type="eggNOG" id="KOG1882">
    <property type="taxonomic scope" value="Eukaryota"/>
</dbReference>
<name>A0A1Y5ILD6_OSTTA</name>
<feature type="region of interest" description="Disordered" evidence="1">
    <location>
        <begin position="1"/>
        <end position="20"/>
    </location>
</feature>
<dbReference type="PANTHER" id="PTHR23308">
    <property type="entry name" value="NUCLEAR INHIBITOR OF PROTEIN PHOSPHATASE-1"/>
    <property type="match status" value="1"/>
</dbReference>
<dbReference type="Gene3D" id="2.60.200.20">
    <property type="match status" value="1"/>
</dbReference>
<reference evidence="3" key="1">
    <citation type="submission" date="2017-04" db="EMBL/GenBank/DDBJ databases">
        <title>Population genomics of picophytoplankton unveils novel chromosome hypervariability.</title>
        <authorList>
            <consortium name="DOE Joint Genome Institute"/>
            <person name="Blanc-Mathieu R."/>
            <person name="Krasovec M."/>
            <person name="Hebrard M."/>
            <person name="Yau S."/>
            <person name="Desgranges E."/>
            <person name="Martin J."/>
            <person name="Schackwitz W."/>
            <person name="Kuo A."/>
            <person name="Salin G."/>
            <person name="Donnadieu C."/>
            <person name="Desdevises Y."/>
            <person name="Sanchez-Ferandin S."/>
            <person name="Moreau H."/>
            <person name="Rivals E."/>
            <person name="Grigoriev I.V."/>
            <person name="Grimsley N."/>
            <person name="Eyre-Walker A."/>
            <person name="Piganeau G."/>
        </authorList>
    </citation>
    <scope>NUCLEOTIDE SEQUENCE [LARGE SCALE GENOMIC DNA]</scope>
    <source>
        <strain evidence="3">RCC 1115</strain>
    </source>
</reference>
<dbReference type="InterPro" id="IPR050923">
    <property type="entry name" value="Cell_Proc_Reg/RNA_Proc"/>
</dbReference>
<dbReference type="SUPFAM" id="SSF49879">
    <property type="entry name" value="SMAD/FHA domain"/>
    <property type="match status" value="1"/>
</dbReference>
<feature type="compositionally biased region" description="Basic and acidic residues" evidence="1">
    <location>
        <begin position="448"/>
        <end position="462"/>
    </location>
</feature>
<dbReference type="EMBL" id="KZ155776">
    <property type="protein sequence ID" value="OUS47892.1"/>
    <property type="molecule type" value="Genomic_DNA"/>
</dbReference>
<feature type="region of interest" description="Disordered" evidence="1">
    <location>
        <begin position="343"/>
        <end position="369"/>
    </location>
</feature>
<dbReference type="Pfam" id="PF00498">
    <property type="entry name" value="FHA"/>
    <property type="match status" value="1"/>
</dbReference>
<sequence length="462" mass="50325">MGDDGVVGTSGGENARARECERGTAAAAATAAAREESSFELSGLLAAESNAVRGVALKYVEPVGEARAPTGTWRLYVFKGAEECGEPYKLRGSKTRYLIGRDRTVADIPSDHPSCSKQHCVIQFRDVDDGRGVTPYAFDLGSANGTFVNKKRIQGETYVRLKSRDVLKFGASTRDYVLLDEDEALGGADFSNNRRVARRAHTRPRASTSPAFDRITRRARCRVHSRALNGATSRASMRSAHRTRAWPSASTVDTSRSFAPETPFARSTPRVITWAGRCYGRRSRTCRGEGRVWCARGTGTTNVEGAWIGIAKKQRVHEIKEDLESGRVLVRLCADEDGTWESDRYARKAPPPSVRGVGTGGRGMPSSGQVFMASRPREINDLRDGGECGPMARTSGVRSMVAESMRGGDGVAPWAMERGRLDSANAFGATSVRNVRRESKINVTFDDGDTRRRSEGEDGKFG</sequence>